<comment type="caution">
    <text evidence="1">The sequence shown here is derived from an EMBL/GenBank/DDBJ whole genome shotgun (WGS) entry which is preliminary data.</text>
</comment>
<reference evidence="1 2" key="1">
    <citation type="submission" date="2019-09" db="EMBL/GenBank/DDBJ databases">
        <title>Genome sequence of Rhodovastum atsumiense, a diverse member of the Acetobacteraceae family of non-sulfur purple photosynthetic bacteria.</title>
        <authorList>
            <person name="Meyer T."/>
            <person name="Kyndt J."/>
        </authorList>
    </citation>
    <scope>NUCLEOTIDE SEQUENCE [LARGE SCALE GENOMIC DNA]</scope>
    <source>
        <strain evidence="1 2">DSM 21279</strain>
    </source>
</reference>
<dbReference type="AlphaFoldDB" id="A0A5M6IJS5"/>
<accession>A0A5M6IJS5</accession>
<dbReference type="RefSeq" id="WP_150045386.1">
    <property type="nucleotide sequence ID" value="NZ_OW485603.1"/>
</dbReference>
<dbReference type="Proteomes" id="UP000325255">
    <property type="component" value="Unassembled WGS sequence"/>
</dbReference>
<proteinExistence type="predicted"/>
<dbReference type="EMBL" id="VWPK01000083">
    <property type="protein sequence ID" value="KAA5608432.1"/>
    <property type="molecule type" value="Genomic_DNA"/>
</dbReference>
<organism evidence="1 2">
    <name type="scientific">Rhodovastum atsumiense</name>
    <dbReference type="NCBI Taxonomy" id="504468"/>
    <lineage>
        <taxon>Bacteria</taxon>
        <taxon>Pseudomonadati</taxon>
        <taxon>Pseudomonadota</taxon>
        <taxon>Alphaproteobacteria</taxon>
        <taxon>Acetobacterales</taxon>
        <taxon>Acetobacteraceae</taxon>
        <taxon>Rhodovastum</taxon>
    </lineage>
</organism>
<evidence type="ECO:0000313" key="1">
    <source>
        <dbReference type="EMBL" id="KAA5608432.1"/>
    </source>
</evidence>
<gene>
    <name evidence="1" type="ORF">F1189_29130</name>
</gene>
<protein>
    <submittedName>
        <fullName evidence="1">Uncharacterized protein</fullName>
    </submittedName>
</protein>
<sequence>MVVPSFAHDLTVTGRVHACAVTQDALCVLTDEGEGVRVAYEDGPKASRDPRTMRLAALEEQRRQEAQRRAEGRARREAEEAATLAEVQQMQRELDAQAPILNAPCQRLELFTPVKLMIEDMDDPRVSRYHVYKLYKAPSYRSTLTGGAIAALKDTVIDPTVQFGQSTGQSTTALEQERLICRVTVISNHGEQLFAFAPKAFEEETFVIGHFTGH</sequence>
<name>A0A5M6IJS5_9PROT</name>
<evidence type="ECO:0000313" key="2">
    <source>
        <dbReference type="Proteomes" id="UP000325255"/>
    </source>
</evidence>
<keyword evidence="2" id="KW-1185">Reference proteome</keyword>